<feature type="compositionally biased region" description="Polar residues" evidence="1">
    <location>
        <begin position="1"/>
        <end position="12"/>
    </location>
</feature>
<comment type="caution">
    <text evidence="2">The sequence shown here is derived from an EMBL/GenBank/DDBJ whole genome shotgun (WGS) entry which is preliminary data.</text>
</comment>
<feature type="region of interest" description="Disordered" evidence="1">
    <location>
        <begin position="1"/>
        <end position="35"/>
    </location>
</feature>
<gene>
    <name evidence="2" type="ORF">HPB51_017211</name>
</gene>
<dbReference type="VEuPathDB" id="VectorBase:LOC119163751"/>
<feature type="region of interest" description="Disordered" evidence="1">
    <location>
        <begin position="58"/>
        <end position="105"/>
    </location>
</feature>
<feature type="compositionally biased region" description="Acidic residues" evidence="1">
    <location>
        <begin position="172"/>
        <end position="181"/>
    </location>
</feature>
<evidence type="ECO:0000313" key="3">
    <source>
        <dbReference type="Proteomes" id="UP000821866"/>
    </source>
</evidence>
<feature type="compositionally biased region" description="Acidic residues" evidence="1">
    <location>
        <begin position="92"/>
        <end position="101"/>
    </location>
</feature>
<keyword evidence="3" id="KW-1185">Reference proteome</keyword>
<reference evidence="2" key="1">
    <citation type="journal article" date="2020" name="Cell">
        <title>Large-Scale Comparative Analyses of Tick Genomes Elucidate Their Genetic Diversity and Vector Capacities.</title>
        <authorList>
            <consortium name="Tick Genome and Microbiome Consortium (TIGMIC)"/>
            <person name="Jia N."/>
            <person name="Wang J."/>
            <person name="Shi W."/>
            <person name="Du L."/>
            <person name="Sun Y."/>
            <person name="Zhan W."/>
            <person name="Jiang J.F."/>
            <person name="Wang Q."/>
            <person name="Zhang B."/>
            <person name="Ji P."/>
            <person name="Bell-Sakyi L."/>
            <person name="Cui X.M."/>
            <person name="Yuan T.T."/>
            <person name="Jiang B.G."/>
            <person name="Yang W.F."/>
            <person name="Lam T.T."/>
            <person name="Chang Q.C."/>
            <person name="Ding S.J."/>
            <person name="Wang X.J."/>
            <person name="Zhu J.G."/>
            <person name="Ruan X.D."/>
            <person name="Zhao L."/>
            <person name="Wei J.T."/>
            <person name="Ye R.Z."/>
            <person name="Que T.C."/>
            <person name="Du C.H."/>
            <person name="Zhou Y.H."/>
            <person name="Cheng J.X."/>
            <person name="Dai P.F."/>
            <person name="Guo W.B."/>
            <person name="Han X.H."/>
            <person name="Huang E.J."/>
            <person name="Li L.F."/>
            <person name="Wei W."/>
            <person name="Gao Y.C."/>
            <person name="Liu J.Z."/>
            <person name="Shao H.Z."/>
            <person name="Wang X."/>
            <person name="Wang C.C."/>
            <person name="Yang T.C."/>
            <person name="Huo Q.B."/>
            <person name="Li W."/>
            <person name="Chen H.Y."/>
            <person name="Chen S.E."/>
            <person name="Zhou L.G."/>
            <person name="Ni X.B."/>
            <person name="Tian J.H."/>
            <person name="Sheng Y."/>
            <person name="Liu T."/>
            <person name="Pan Y.S."/>
            <person name="Xia L.Y."/>
            <person name="Li J."/>
            <person name="Zhao F."/>
            <person name="Cao W.C."/>
        </authorList>
    </citation>
    <scope>NUCLEOTIDE SEQUENCE</scope>
    <source>
        <strain evidence="2">Rmic-2018</strain>
    </source>
</reference>
<feature type="region of interest" description="Disordered" evidence="1">
    <location>
        <begin position="169"/>
        <end position="194"/>
    </location>
</feature>
<dbReference type="EMBL" id="JABSTU010000005">
    <property type="protein sequence ID" value="KAH8031439.1"/>
    <property type="molecule type" value="Genomic_DNA"/>
</dbReference>
<feature type="compositionally biased region" description="Basic and acidic residues" evidence="1">
    <location>
        <begin position="243"/>
        <end position="255"/>
    </location>
</feature>
<evidence type="ECO:0000313" key="2">
    <source>
        <dbReference type="EMBL" id="KAH8031439.1"/>
    </source>
</evidence>
<feature type="compositionally biased region" description="Low complexity" evidence="1">
    <location>
        <begin position="222"/>
        <end position="232"/>
    </location>
</feature>
<proteinExistence type="predicted"/>
<dbReference type="Proteomes" id="UP000821866">
    <property type="component" value="Chromosome 3"/>
</dbReference>
<feature type="region of interest" description="Disordered" evidence="1">
    <location>
        <begin position="212"/>
        <end position="350"/>
    </location>
</feature>
<evidence type="ECO:0000256" key="1">
    <source>
        <dbReference type="SAM" id="MobiDB-lite"/>
    </source>
</evidence>
<organism evidence="2 3">
    <name type="scientific">Rhipicephalus microplus</name>
    <name type="common">Cattle tick</name>
    <name type="synonym">Boophilus microplus</name>
    <dbReference type="NCBI Taxonomy" id="6941"/>
    <lineage>
        <taxon>Eukaryota</taxon>
        <taxon>Metazoa</taxon>
        <taxon>Ecdysozoa</taxon>
        <taxon>Arthropoda</taxon>
        <taxon>Chelicerata</taxon>
        <taxon>Arachnida</taxon>
        <taxon>Acari</taxon>
        <taxon>Parasitiformes</taxon>
        <taxon>Ixodida</taxon>
        <taxon>Ixodoidea</taxon>
        <taxon>Ixodidae</taxon>
        <taxon>Rhipicephalinae</taxon>
        <taxon>Rhipicephalus</taxon>
        <taxon>Boophilus</taxon>
    </lineage>
</organism>
<feature type="compositionally biased region" description="Acidic residues" evidence="1">
    <location>
        <begin position="278"/>
        <end position="288"/>
    </location>
</feature>
<name>A0A9J6EAX2_RHIMP</name>
<feature type="compositionally biased region" description="Basic residues" evidence="1">
    <location>
        <begin position="327"/>
        <end position="336"/>
    </location>
</feature>
<feature type="compositionally biased region" description="Basic and acidic residues" evidence="1">
    <location>
        <begin position="24"/>
        <end position="33"/>
    </location>
</feature>
<dbReference type="AlphaFoldDB" id="A0A9J6EAX2"/>
<accession>A0A9J6EAX2</accession>
<protein>
    <submittedName>
        <fullName evidence="2">Uncharacterized protein</fullName>
    </submittedName>
</protein>
<feature type="compositionally biased region" description="Low complexity" evidence="1">
    <location>
        <begin position="256"/>
        <end position="270"/>
    </location>
</feature>
<reference evidence="2" key="2">
    <citation type="submission" date="2021-09" db="EMBL/GenBank/DDBJ databases">
        <authorList>
            <person name="Jia N."/>
            <person name="Wang J."/>
            <person name="Shi W."/>
            <person name="Du L."/>
            <person name="Sun Y."/>
            <person name="Zhan W."/>
            <person name="Jiang J."/>
            <person name="Wang Q."/>
            <person name="Zhang B."/>
            <person name="Ji P."/>
            <person name="Sakyi L.B."/>
            <person name="Cui X."/>
            <person name="Yuan T."/>
            <person name="Jiang B."/>
            <person name="Yang W."/>
            <person name="Lam T.T.-Y."/>
            <person name="Chang Q."/>
            <person name="Ding S."/>
            <person name="Wang X."/>
            <person name="Zhu J."/>
            <person name="Ruan X."/>
            <person name="Zhao L."/>
            <person name="Wei J."/>
            <person name="Que T."/>
            <person name="Du C."/>
            <person name="Cheng J."/>
            <person name="Dai P."/>
            <person name="Han X."/>
            <person name="Huang E."/>
            <person name="Gao Y."/>
            <person name="Liu J."/>
            <person name="Shao H."/>
            <person name="Ye R."/>
            <person name="Li L."/>
            <person name="Wei W."/>
            <person name="Wang X."/>
            <person name="Wang C."/>
            <person name="Huo Q."/>
            <person name="Li W."/>
            <person name="Guo W."/>
            <person name="Chen H."/>
            <person name="Chen S."/>
            <person name="Zhou L."/>
            <person name="Zhou L."/>
            <person name="Ni X."/>
            <person name="Tian J."/>
            <person name="Zhou Y."/>
            <person name="Sheng Y."/>
            <person name="Liu T."/>
            <person name="Pan Y."/>
            <person name="Xia L."/>
            <person name="Li J."/>
            <person name="Zhao F."/>
            <person name="Cao W."/>
        </authorList>
    </citation>
    <scope>NUCLEOTIDE SEQUENCE</scope>
    <source>
        <strain evidence="2">Rmic-2018</strain>
        <tissue evidence="2">Larvae</tissue>
    </source>
</reference>
<sequence length="350" mass="39597">MVNTRNRSSVTDNLPPRIATRRSTRAEAAESHNSEVNQLNPKCLFFSALAVRLTRSVGGHGHQDHLLPNGRAHTSTRRRVPPPPPNNVAVSTDDDMNEDDDSMVRRSTRRRKCIYGNLNQTWILTSSPARLWQGRGFESRLRRLHFRLEAESVVGPCAQIWVHVKEPQVDSETLDGDNEDSLESKRSNEKGVNAELRRLGLSEMQHFSAEDMYSRVKRTRQQHQAAAAAEEQPFFRTRSSRRAAAEERRGRRREAAAAAGVAGSDSEPQGGSSGESGDSADDDDEEEVQLPVMNGYHLRPKKPVTERFQVPVAETKRSKRIASIFHTPKHDRRNRSSYHSPAHRSPMYRR</sequence>